<evidence type="ECO:0000313" key="4">
    <source>
        <dbReference type="Proteomes" id="UP000014803"/>
    </source>
</evidence>
<organism evidence="3 4">
    <name type="scientific">Sorangium cellulosum So0157-2</name>
    <dbReference type="NCBI Taxonomy" id="1254432"/>
    <lineage>
        <taxon>Bacteria</taxon>
        <taxon>Pseudomonadati</taxon>
        <taxon>Myxococcota</taxon>
        <taxon>Polyangia</taxon>
        <taxon>Polyangiales</taxon>
        <taxon>Polyangiaceae</taxon>
        <taxon>Sorangium</taxon>
    </lineage>
</organism>
<name>S4XTA4_SORCE</name>
<dbReference type="STRING" id="1254432.SCE1572_11750"/>
<evidence type="ECO:0000259" key="2">
    <source>
        <dbReference type="PROSITE" id="PS50878"/>
    </source>
</evidence>
<dbReference type="CDD" id="cd01651">
    <property type="entry name" value="RT_G2_intron"/>
    <property type="match status" value="1"/>
</dbReference>
<evidence type="ECO:0000313" key="3">
    <source>
        <dbReference type="EMBL" id="AGP35125.1"/>
    </source>
</evidence>
<proteinExistence type="inferred from homology"/>
<dbReference type="eggNOG" id="COG3344">
    <property type="taxonomic scope" value="Bacteria"/>
</dbReference>
<dbReference type="PROSITE" id="PS50878">
    <property type="entry name" value="RT_POL"/>
    <property type="match status" value="1"/>
</dbReference>
<evidence type="ECO:0000256" key="1">
    <source>
        <dbReference type="ARBA" id="ARBA00034120"/>
    </source>
</evidence>
<dbReference type="InterPro" id="IPR013597">
    <property type="entry name" value="Mat_intron_G2"/>
</dbReference>
<dbReference type="Pfam" id="PF08388">
    <property type="entry name" value="GIIM"/>
    <property type="match status" value="1"/>
</dbReference>
<dbReference type="InterPro" id="IPR043502">
    <property type="entry name" value="DNA/RNA_pol_sf"/>
</dbReference>
<dbReference type="KEGG" id="scu:SCE1572_11750"/>
<dbReference type="PANTHER" id="PTHR34047">
    <property type="entry name" value="NUCLEAR INTRON MATURASE 1, MITOCHONDRIAL-RELATED"/>
    <property type="match status" value="1"/>
</dbReference>
<gene>
    <name evidence="3" type="ORF">SCE1572_11750</name>
</gene>
<dbReference type="HOGENOM" id="CLU_013584_15_0_7"/>
<accession>S4XTA4</accession>
<dbReference type="Pfam" id="PF00078">
    <property type="entry name" value="RVT_1"/>
    <property type="match status" value="1"/>
</dbReference>
<protein>
    <recommendedName>
        <fullName evidence="2">Reverse transcriptase domain-containing protein</fullName>
    </recommendedName>
</protein>
<dbReference type="PANTHER" id="PTHR34047:SF8">
    <property type="entry name" value="PROTEIN YKFC"/>
    <property type="match status" value="1"/>
</dbReference>
<dbReference type="PATRIC" id="fig|1254432.3.peg.2634"/>
<sequence>MQAALKSILEPIFEADFFPVSYGFRPGRGVHGALEHLRMLLRPRPVRKGGIEHRLPYQWAIEGDIKGCFDHIGHHALMNRVRRRIGDAKVTRLIAAFLKAGVLSEEQFSRTEAGTPQGGILSPLLANIALSAIEERYERHVWPRRTPTTQTDPAGITRRAKERRATDRRRGLPILVPIRYADDFIILVAAPTGPQQHADAERVANEEKAALASFLKAELGLELAEAKTLVTPVTEPMSFLGHHVLVRRHPGHGRQVSAGLVPKERSQRLREKIKQLFKKRSTGSSLRGQLQRLNPILRGWANFYRHAWGAKKVFNFLDHYVWWTIARWLRKKHRISLKRLILRYGQRRPRGRGVRWTDGGVSPFETSTVRVEQYKLGWMREPYFATNMEGKPGA</sequence>
<feature type="domain" description="Reverse transcriptase" evidence="2">
    <location>
        <begin position="1"/>
        <end position="244"/>
    </location>
</feature>
<dbReference type="EMBL" id="CP003969">
    <property type="protein sequence ID" value="AGP35125.1"/>
    <property type="molecule type" value="Genomic_DNA"/>
</dbReference>
<comment type="similarity">
    <text evidence="1">Belongs to the bacterial reverse transcriptase family.</text>
</comment>
<dbReference type="InterPro" id="IPR000477">
    <property type="entry name" value="RT_dom"/>
</dbReference>
<dbReference type="SUPFAM" id="SSF56672">
    <property type="entry name" value="DNA/RNA polymerases"/>
    <property type="match status" value="1"/>
</dbReference>
<dbReference type="InterPro" id="IPR051083">
    <property type="entry name" value="GrpII_Intron_Splice-Mob/Def"/>
</dbReference>
<reference evidence="3 4" key="1">
    <citation type="journal article" date="2013" name="Sci. Rep.">
        <title>Extraordinary expansion of a Sorangium cellulosum genome from an alkaline milieu.</title>
        <authorList>
            <person name="Han K."/>
            <person name="Li Z.F."/>
            <person name="Peng R."/>
            <person name="Zhu L.P."/>
            <person name="Zhou T."/>
            <person name="Wang L.G."/>
            <person name="Li S.G."/>
            <person name="Zhang X.B."/>
            <person name="Hu W."/>
            <person name="Wu Z.H."/>
            <person name="Qin N."/>
            <person name="Li Y.Z."/>
        </authorList>
    </citation>
    <scope>NUCLEOTIDE SEQUENCE [LARGE SCALE GENOMIC DNA]</scope>
    <source>
        <strain evidence="3 4">So0157-2</strain>
    </source>
</reference>
<dbReference type="Proteomes" id="UP000014803">
    <property type="component" value="Chromosome"/>
</dbReference>
<dbReference type="AlphaFoldDB" id="S4XTA4"/>